<dbReference type="STRING" id="331657.A0A4U0XI69"/>
<keyword evidence="10" id="KW-1185">Reference proteome</keyword>
<feature type="compositionally biased region" description="Low complexity" evidence="6">
    <location>
        <begin position="435"/>
        <end position="449"/>
    </location>
</feature>
<evidence type="ECO:0000256" key="5">
    <source>
        <dbReference type="RuleBase" id="RU368122"/>
    </source>
</evidence>
<evidence type="ECO:0000256" key="2">
    <source>
        <dbReference type="ARBA" id="ARBA00004613"/>
    </source>
</evidence>
<feature type="domain" description="Auxiliary Activity family 9 catalytic" evidence="8">
    <location>
        <begin position="22"/>
        <end position="230"/>
    </location>
</feature>
<evidence type="ECO:0000313" key="9">
    <source>
        <dbReference type="EMBL" id="TKA75198.1"/>
    </source>
</evidence>
<proteinExistence type="predicted"/>
<dbReference type="GO" id="GO:0030245">
    <property type="term" value="P:cellulose catabolic process"/>
    <property type="evidence" value="ECO:0007669"/>
    <property type="project" value="UniProtKB-UniRule"/>
</dbReference>
<dbReference type="EMBL" id="NAJN01000307">
    <property type="protein sequence ID" value="TKA75198.1"/>
    <property type="molecule type" value="Genomic_DNA"/>
</dbReference>
<dbReference type="GO" id="GO:0030248">
    <property type="term" value="F:cellulose binding"/>
    <property type="evidence" value="ECO:0007669"/>
    <property type="project" value="UniProtKB-UniRule"/>
</dbReference>
<evidence type="ECO:0000256" key="6">
    <source>
        <dbReference type="SAM" id="MobiDB-lite"/>
    </source>
</evidence>
<comment type="function">
    <text evidence="5">Lytic polysaccharide monooxygenase (LMPO) that depolymerizes crystalline and amorphous polysaccharides via the oxidation of scissile alpha- or beta-(1-4)-glycosidic bonds, yielding C1 and/or C4 oxidation products. Catalysis by LPMOs requires the reduction of the active-site copper from Cu(II) to Cu(I) by a reducing agent and H(2)O(2) or O(2) as a cosubstrate.</text>
</comment>
<dbReference type="CDD" id="cd21175">
    <property type="entry name" value="LPMO_AA9"/>
    <property type="match status" value="1"/>
</dbReference>
<comment type="domain">
    <text evidence="5">Has a modular structure: an endo-beta-1,4-glucanase catalytic module at the N-terminus, a linker rich in serines and threonines, and a C-terminal carbohydrate-binding module (CBM).</text>
</comment>
<keyword evidence="4 5" id="KW-1015">Disulfide bond</keyword>
<gene>
    <name evidence="9" type="ORF">B0A49_05560</name>
</gene>
<dbReference type="GO" id="GO:0008810">
    <property type="term" value="F:cellulase activity"/>
    <property type="evidence" value="ECO:0007669"/>
    <property type="project" value="UniProtKB-UniRule"/>
</dbReference>
<dbReference type="Gene3D" id="2.70.50.70">
    <property type="match status" value="1"/>
</dbReference>
<dbReference type="Proteomes" id="UP000308768">
    <property type="component" value="Unassembled WGS sequence"/>
</dbReference>
<accession>A0A4U0XI69</accession>
<evidence type="ECO:0000256" key="3">
    <source>
        <dbReference type="ARBA" id="ARBA00022525"/>
    </source>
</evidence>
<dbReference type="InterPro" id="IPR049892">
    <property type="entry name" value="AA9"/>
</dbReference>
<keyword evidence="7" id="KW-0732">Signal</keyword>
<feature type="region of interest" description="Disordered" evidence="6">
    <location>
        <begin position="435"/>
        <end position="455"/>
    </location>
</feature>
<dbReference type="OrthoDB" id="5985073at2759"/>
<dbReference type="AlphaFoldDB" id="A0A4U0XI69"/>
<sequence>MHFSTPNALVLALAASHAAHAHTLFTNFFVDGVGQGDGTCVRMPKDPSTATAPIADISSTDMVCGRDGTTGVARVCSANAGSTLTFEYRDWPDDASRGAIDISHKGPCAVYLKKVGSAVSDSGTGDGWFKIWEEGYDESAGKWCTEKLIDNNGHLSVNLPSDVAGGYYLVRPEVLALHQADKTPSDPQFYVGCAQVFLKSAGTATPSNTVSIPGYVAEGQPGLKFNIWATPMALPYPMPGPAVYGSTTKRDLSARTVQTSQSEGLKPANCVLENANWCGTEIAQYSGESACWSASTACWDQATTCYSTAPPTGSKNCKIWEDKCTAIQNQCGAGNFNGPPNYMKILTPAVASVSLPAASPAQVGNGDAVASAPASSAPASSAPASSAPASYAAAPSVQSSSAAAVSTKLAVSASSTPATAPSSTSAAASSQAAAGSPATSSASSPSSAAGLNISTDGSGSSPSYCATGCDSTFGTCSSAPSSPTSSTPSPAVTSTATTATATPGQNQNGYGGHRGWRRERRAAKHLRVYRHDFGGKDLAAE</sequence>
<evidence type="ECO:0000256" key="1">
    <source>
        <dbReference type="ARBA" id="ARBA00001973"/>
    </source>
</evidence>
<organism evidence="9 10">
    <name type="scientific">Cryomyces minteri</name>
    <dbReference type="NCBI Taxonomy" id="331657"/>
    <lineage>
        <taxon>Eukaryota</taxon>
        <taxon>Fungi</taxon>
        <taxon>Dikarya</taxon>
        <taxon>Ascomycota</taxon>
        <taxon>Pezizomycotina</taxon>
        <taxon>Dothideomycetes</taxon>
        <taxon>Dothideomycetes incertae sedis</taxon>
        <taxon>Cryomyces</taxon>
    </lineage>
</organism>
<keyword evidence="5" id="KW-0136">Cellulose degradation</keyword>
<dbReference type="Pfam" id="PF03443">
    <property type="entry name" value="AA9"/>
    <property type="match status" value="1"/>
</dbReference>
<feature type="signal peptide" evidence="7">
    <location>
        <begin position="1"/>
        <end position="21"/>
    </location>
</feature>
<reference evidence="9 10" key="1">
    <citation type="submission" date="2017-03" db="EMBL/GenBank/DDBJ databases">
        <title>Genomes of endolithic fungi from Antarctica.</title>
        <authorList>
            <person name="Coleine C."/>
            <person name="Masonjones S."/>
            <person name="Stajich J.E."/>
        </authorList>
    </citation>
    <scope>NUCLEOTIDE SEQUENCE [LARGE SCALE GENOMIC DNA]</scope>
    <source>
        <strain evidence="9 10">CCFEE 5187</strain>
    </source>
</reference>
<evidence type="ECO:0000256" key="7">
    <source>
        <dbReference type="SAM" id="SignalP"/>
    </source>
</evidence>
<keyword evidence="3 5" id="KW-0964">Secreted</keyword>
<dbReference type="PANTHER" id="PTHR33353">
    <property type="entry name" value="PUTATIVE (AFU_ORTHOLOGUE AFUA_1G12560)-RELATED"/>
    <property type="match status" value="1"/>
</dbReference>
<evidence type="ECO:0000259" key="8">
    <source>
        <dbReference type="Pfam" id="PF03443"/>
    </source>
</evidence>
<keyword evidence="5" id="KW-0119">Carbohydrate metabolism</keyword>
<dbReference type="PANTHER" id="PTHR33353:SF32">
    <property type="entry name" value="ENDO-BETA-1,4-GLUCANASE D"/>
    <property type="match status" value="1"/>
</dbReference>
<dbReference type="GO" id="GO:0005576">
    <property type="term" value="C:extracellular region"/>
    <property type="evidence" value="ECO:0007669"/>
    <property type="project" value="UniProtKB-SubCell"/>
</dbReference>
<evidence type="ECO:0000256" key="4">
    <source>
        <dbReference type="ARBA" id="ARBA00023157"/>
    </source>
</evidence>
<comment type="cofactor">
    <cofactor evidence="1">
        <name>Cu(2+)</name>
        <dbReference type="ChEBI" id="CHEBI:29036"/>
    </cofactor>
</comment>
<feature type="region of interest" description="Disordered" evidence="6">
    <location>
        <begin position="476"/>
        <end position="516"/>
    </location>
</feature>
<keyword evidence="5" id="KW-0624">Polysaccharide degradation</keyword>
<dbReference type="InterPro" id="IPR005103">
    <property type="entry name" value="AA9_LPMO"/>
</dbReference>
<comment type="catalytic activity">
    <reaction evidence="5">
        <text>[(1-&gt;4)-beta-D-glucosyl]n+m + reduced acceptor + O2 = 4-dehydro-beta-D-glucosyl-[(1-&gt;4)-beta-D-glucosyl]n-1 + [(1-&gt;4)-beta-D-glucosyl]m + acceptor + H2O.</text>
        <dbReference type="EC" id="1.14.99.56"/>
    </reaction>
</comment>
<feature type="chain" id="PRO_5020247212" description="AA9 family lytic polysaccharide monooxygenase" evidence="7">
    <location>
        <begin position="22"/>
        <end position="541"/>
    </location>
</feature>
<name>A0A4U0XI69_9PEZI</name>
<feature type="compositionally biased region" description="Low complexity" evidence="6">
    <location>
        <begin position="477"/>
        <end position="503"/>
    </location>
</feature>
<dbReference type="EC" id="1.14.99.56" evidence="5"/>
<protein>
    <recommendedName>
        <fullName evidence="5">AA9 family lytic polysaccharide monooxygenase</fullName>
        <ecNumber evidence="5">1.14.99.56</ecNumber>
    </recommendedName>
    <alternativeName>
        <fullName evidence="5">Endo-beta-1,4-glucanase</fullName>
    </alternativeName>
    <alternativeName>
        <fullName evidence="5">Glycosyl hydrolase 61 family protein</fullName>
    </alternativeName>
</protein>
<evidence type="ECO:0000313" key="10">
    <source>
        <dbReference type="Proteomes" id="UP000308768"/>
    </source>
</evidence>
<comment type="subcellular location">
    <subcellularLocation>
        <location evidence="2 5">Secreted</location>
    </subcellularLocation>
</comment>
<comment type="caution">
    <text evidence="9">The sequence shown here is derived from an EMBL/GenBank/DDBJ whole genome shotgun (WGS) entry which is preliminary data.</text>
</comment>